<feature type="domain" description="Carbohydrate kinase FGGY C-terminal" evidence="9">
    <location>
        <begin position="260"/>
        <end position="446"/>
    </location>
</feature>
<gene>
    <name evidence="10" type="primary">glpK</name>
    <name evidence="10" type="ORF">M9980_04840</name>
</gene>
<comment type="similarity">
    <text evidence="1 7">Belongs to the FGGY kinase family.</text>
</comment>
<dbReference type="Gene3D" id="3.30.420.40">
    <property type="match status" value="2"/>
</dbReference>
<accession>A0ABY4TY10</accession>
<dbReference type="NCBIfam" id="TIGR01311">
    <property type="entry name" value="glycerol_kin"/>
    <property type="match status" value="1"/>
</dbReference>
<dbReference type="Pfam" id="PF00370">
    <property type="entry name" value="FGGY_N"/>
    <property type="match status" value="1"/>
</dbReference>
<evidence type="ECO:0000256" key="5">
    <source>
        <dbReference type="ARBA" id="ARBA00022798"/>
    </source>
</evidence>
<evidence type="ECO:0000313" key="10">
    <source>
        <dbReference type="EMBL" id="URW76546.1"/>
    </source>
</evidence>
<keyword evidence="3" id="KW-0547">Nucleotide-binding</keyword>
<dbReference type="InterPro" id="IPR000577">
    <property type="entry name" value="Carb_kinase_FGGY"/>
</dbReference>
<evidence type="ECO:0000256" key="3">
    <source>
        <dbReference type="ARBA" id="ARBA00022741"/>
    </source>
</evidence>
<dbReference type="PANTHER" id="PTHR10196">
    <property type="entry name" value="SUGAR KINASE"/>
    <property type="match status" value="1"/>
</dbReference>
<dbReference type="CDD" id="cd07786">
    <property type="entry name" value="FGGY_EcGK_like"/>
    <property type="match status" value="1"/>
</dbReference>
<evidence type="ECO:0000259" key="8">
    <source>
        <dbReference type="Pfam" id="PF00370"/>
    </source>
</evidence>
<reference evidence="10" key="1">
    <citation type="submission" date="2022-05" db="EMBL/GenBank/DDBJ databases">
        <title>Sphingomonas sp. strain RMG20 Genome sequencing and assembly.</title>
        <authorList>
            <person name="Kim I."/>
        </authorList>
    </citation>
    <scope>NUCLEOTIDE SEQUENCE</scope>
    <source>
        <strain evidence="10">RMG20</strain>
    </source>
</reference>
<keyword evidence="6" id="KW-0067">ATP-binding</keyword>
<dbReference type="Proteomes" id="UP001055580">
    <property type="component" value="Chromosome"/>
</dbReference>
<evidence type="ECO:0000256" key="6">
    <source>
        <dbReference type="ARBA" id="ARBA00022840"/>
    </source>
</evidence>
<dbReference type="InterPro" id="IPR018485">
    <property type="entry name" value="FGGY_C"/>
</dbReference>
<dbReference type="InterPro" id="IPR043129">
    <property type="entry name" value="ATPase_NBD"/>
</dbReference>
<dbReference type="PANTHER" id="PTHR10196:SF78">
    <property type="entry name" value="GLYCEROL KINASE"/>
    <property type="match status" value="1"/>
</dbReference>
<keyword evidence="11" id="KW-1185">Reference proteome</keyword>
<evidence type="ECO:0000256" key="2">
    <source>
        <dbReference type="ARBA" id="ARBA00022679"/>
    </source>
</evidence>
<proteinExistence type="inferred from homology"/>
<dbReference type="SUPFAM" id="SSF53067">
    <property type="entry name" value="Actin-like ATPase domain"/>
    <property type="match status" value="2"/>
</dbReference>
<organism evidence="10 11">
    <name type="scientific">Sphingomonas donggukensis</name>
    <dbReference type="NCBI Taxonomy" id="2949093"/>
    <lineage>
        <taxon>Bacteria</taxon>
        <taxon>Pseudomonadati</taxon>
        <taxon>Pseudomonadota</taxon>
        <taxon>Alphaproteobacteria</taxon>
        <taxon>Sphingomonadales</taxon>
        <taxon>Sphingomonadaceae</taxon>
        <taxon>Sphingomonas</taxon>
    </lineage>
</organism>
<evidence type="ECO:0000313" key="11">
    <source>
        <dbReference type="Proteomes" id="UP001055580"/>
    </source>
</evidence>
<sequence length="500" mass="52917">MGETLLVIDEGTTSTRAMLFAPDGRVLGSRSAPLTQSYPRPGWVEHDAAEIWERSAACAQAMVELAGGPDRVAAIGITNQRETVVFWDRTTGEPLAPAIVWQDRRTADTCRTLRDAGEEAGVQARTGLLLDPYFSATKIAWAREHWPAVRDANDRLAVGTVESWLVWKLTGGENRGGLHVTDATNASRTLLMGLGSGQWDDGLLSLFDVPRSILPEIVDCAGPIGRTTRFGGSIPICGMAGDQQAATIGQACLTPGETKATFGTGAFVLTQYGQQLPQSKNRLLATVAWQLGGVRAYALEGSVFVAGSLIQWLRDAVGLIGTAAETEALARSVADNGGVYVVPALSGLGAPWWEPDARGSISGLSFAATRAHIVRAALESMAHQAHDLKTAFAADGADWSLLRIDGGMVANDWMAQDLADILDVTVERPAMAETTALGAAMMAGVGCGLFAGLEQAAAMRGPVQRFTPAGNAVARGRRLNGWRDAVARVRDQSPCDPSSR</sequence>
<dbReference type="InterPro" id="IPR018483">
    <property type="entry name" value="Carb_kinase_FGGY_CS"/>
</dbReference>
<keyword evidence="5" id="KW-0319">Glycerol metabolism</keyword>
<dbReference type="GO" id="GO:0004370">
    <property type="term" value="F:glycerol kinase activity"/>
    <property type="evidence" value="ECO:0007669"/>
    <property type="project" value="UniProtKB-EC"/>
</dbReference>
<dbReference type="EMBL" id="CP098401">
    <property type="protein sequence ID" value="URW76546.1"/>
    <property type="molecule type" value="Genomic_DNA"/>
</dbReference>
<dbReference type="InterPro" id="IPR018484">
    <property type="entry name" value="FGGY_N"/>
</dbReference>
<dbReference type="PROSITE" id="PS00445">
    <property type="entry name" value="FGGY_KINASES_2"/>
    <property type="match status" value="1"/>
</dbReference>
<name>A0ABY4TY10_9SPHN</name>
<dbReference type="RefSeq" id="WP_250754001.1">
    <property type="nucleotide sequence ID" value="NZ_CP098401.1"/>
</dbReference>
<dbReference type="InterPro" id="IPR005999">
    <property type="entry name" value="Glycerol_kin"/>
</dbReference>
<evidence type="ECO:0000256" key="4">
    <source>
        <dbReference type="ARBA" id="ARBA00022777"/>
    </source>
</evidence>
<keyword evidence="2 7" id="KW-0808">Transferase</keyword>
<evidence type="ECO:0000259" key="9">
    <source>
        <dbReference type="Pfam" id="PF02782"/>
    </source>
</evidence>
<dbReference type="Pfam" id="PF02782">
    <property type="entry name" value="FGGY_C"/>
    <property type="match status" value="1"/>
</dbReference>
<protein>
    <submittedName>
        <fullName evidence="10">Glycerol kinase GlpK</fullName>
        <ecNumber evidence="10">2.7.1.30</ecNumber>
    </submittedName>
</protein>
<evidence type="ECO:0000256" key="1">
    <source>
        <dbReference type="ARBA" id="ARBA00009156"/>
    </source>
</evidence>
<dbReference type="PIRSF" id="PIRSF000538">
    <property type="entry name" value="GlpK"/>
    <property type="match status" value="1"/>
</dbReference>
<feature type="domain" description="Carbohydrate kinase FGGY N-terminal" evidence="8">
    <location>
        <begin position="5"/>
        <end position="249"/>
    </location>
</feature>
<keyword evidence="4 7" id="KW-0418">Kinase</keyword>
<dbReference type="NCBIfam" id="NF000756">
    <property type="entry name" value="PRK00047.1"/>
    <property type="match status" value="1"/>
</dbReference>
<evidence type="ECO:0000256" key="7">
    <source>
        <dbReference type="RuleBase" id="RU003733"/>
    </source>
</evidence>
<dbReference type="EC" id="2.7.1.30" evidence="10"/>